<keyword evidence="2" id="KW-0472">Membrane</keyword>
<dbReference type="InterPro" id="IPR009057">
    <property type="entry name" value="Homeodomain-like_sf"/>
</dbReference>
<sequence>MPRQYKRHTDMGLVPEEAMLEAVELVINGEGMSIRKVAKDKGISKSALARYVKKYQADKNCKLAPNYKHSQIFNPVHEADLAKYLTKCSQMFHGLTPKNTRKLAYEIAVQNNLRIPEKWHENKMAGCDWMSGFLKRHSKLSIRNPEATSLARATSFNRHNINAYFDLLEQTIKDGQFTGRRIFNLDETGFTTVQKVPKVIAKKGSKQIGQVTSQERGQLVTVCGIVGATGIALPPVFVFLRKNFCDIMLNGAPENSLGLATKSGWMNSTLFVEVIKNVVKHTHASVVDPILLIMDNHESHLSVGALACAKENGVNILTLPPHTSNQTQPLDRSVYTPIKKYYDAYADSWMMENPGKTITIYRVASLVGSAWTHAATPANIISGFRVPGIWPFNQHVFNEESFLPSAVTDRDLPGQSINSNEQATDPPQKDNNQTHQNHDTVGQDNNSEQQENDTTKQDNSAQQENDTAKQDNNSEQQENDTTIQDNNSAQQENDTAKQHNNPSQYSDTVTQDHNTENRNNVTAELNSNSLQGESNPAHDVNAASHSPPASASTCAGSYKSPEEIRGYPKVCHLFLFIL</sequence>
<dbReference type="GO" id="GO:0005634">
    <property type="term" value="C:nucleus"/>
    <property type="evidence" value="ECO:0007669"/>
    <property type="project" value="TreeGrafter"/>
</dbReference>
<feature type="compositionally biased region" description="Polar residues" evidence="1">
    <location>
        <begin position="415"/>
        <end position="449"/>
    </location>
</feature>
<evidence type="ECO:0000259" key="3">
    <source>
        <dbReference type="Pfam" id="PF03184"/>
    </source>
</evidence>
<feature type="region of interest" description="Disordered" evidence="1">
    <location>
        <begin position="527"/>
        <end position="561"/>
    </location>
</feature>
<feature type="compositionally biased region" description="Low complexity" evidence="1">
    <location>
        <begin position="542"/>
        <end position="552"/>
    </location>
</feature>
<evidence type="ECO:0000313" key="6">
    <source>
        <dbReference type="Proteomes" id="UP001152320"/>
    </source>
</evidence>
<dbReference type="Pfam" id="PF03184">
    <property type="entry name" value="DDE_1"/>
    <property type="match status" value="1"/>
</dbReference>
<feature type="domain" description="DDE-1" evidence="3">
    <location>
        <begin position="223"/>
        <end position="384"/>
    </location>
</feature>
<dbReference type="Pfam" id="PF05225">
    <property type="entry name" value="HTH_psq"/>
    <property type="match status" value="1"/>
</dbReference>
<dbReference type="InterPro" id="IPR050863">
    <property type="entry name" value="CenT-Element_Derived"/>
</dbReference>
<proteinExistence type="predicted"/>
<name>A0A9Q1BMW3_HOLLE</name>
<keyword evidence="2" id="KW-1133">Transmembrane helix</keyword>
<comment type="caution">
    <text evidence="5">The sequence shown here is derived from an EMBL/GenBank/DDBJ whole genome shotgun (WGS) entry which is preliminary data.</text>
</comment>
<organism evidence="5 6">
    <name type="scientific">Holothuria leucospilota</name>
    <name type="common">Black long sea cucumber</name>
    <name type="synonym">Mertensiothuria leucospilota</name>
    <dbReference type="NCBI Taxonomy" id="206669"/>
    <lineage>
        <taxon>Eukaryota</taxon>
        <taxon>Metazoa</taxon>
        <taxon>Echinodermata</taxon>
        <taxon>Eleutherozoa</taxon>
        <taxon>Echinozoa</taxon>
        <taxon>Holothuroidea</taxon>
        <taxon>Aspidochirotacea</taxon>
        <taxon>Aspidochirotida</taxon>
        <taxon>Holothuriidae</taxon>
        <taxon>Holothuria</taxon>
    </lineage>
</organism>
<dbReference type="Gene3D" id="3.30.420.10">
    <property type="entry name" value="Ribonuclease H-like superfamily/Ribonuclease H"/>
    <property type="match status" value="1"/>
</dbReference>
<feature type="region of interest" description="Disordered" evidence="1">
    <location>
        <begin position="407"/>
        <end position="513"/>
    </location>
</feature>
<dbReference type="InterPro" id="IPR004875">
    <property type="entry name" value="DDE_SF_endonuclease_dom"/>
</dbReference>
<evidence type="ECO:0000256" key="2">
    <source>
        <dbReference type="SAM" id="Phobius"/>
    </source>
</evidence>
<protein>
    <submittedName>
        <fullName evidence="5">Tigger transposable element-derived protein 1</fullName>
    </submittedName>
</protein>
<feature type="transmembrane region" description="Helical" evidence="2">
    <location>
        <begin position="219"/>
        <end position="240"/>
    </location>
</feature>
<dbReference type="Proteomes" id="UP001152320">
    <property type="component" value="Chromosome 14"/>
</dbReference>
<gene>
    <name evidence="5" type="ORF">HOLleu_28752</name>
</gene>
<keyword evidence="2" id="KW-0812">Transmembrane</keyword>
<dbReference type="GO" id="GO:0003677">
    <property type="term" value="F:DNA binding"/>
    <property type="evidence" value="ECO:0007669"/>
    <property type="project" value="InterPro"/>
</dbReference>
<dbReference type="AlphaFoldDB" id="A0A9Q1BMW3"/>
<evidence type="ECO:0000259" key="4">
    <source>
        <dbReference type="Pfam" id="PF05225"/>
    </source>
</evidence>
<feature type="compositionally biased region" description="Polar residues" evidence="1">
    <location>
        <begin position="457"/>
        <end position="513"/>
    </location>
</feature>
<dbReference type="Gene3D" id="1.10.10.60">
    <property type="entry name" value="Homeodomain-like"/>
    <property type="match status" value="1"/>
</dbReference>
<evidence type="ECO:0000313" key="5">
    <source>
        <dbReference type="EMBL" id="KAJ8029374.1"/>
    </source>
</evidence>
<dbReference type="InterPro" id="IPR007889">
    <property type="entry name" value="HTH_Psq"/>
</dbReference>
<dbReference type="EMBL" id="JAIZAY010000014">
    <property type="protein sequence ID" value="KAJ8029374.1"/>
    <property type="molecule type" value="Genomic_DNA"/>
</dbReference>
<evidence type="ECO:0000256" key="1">
    <source>
        <dbReference type="SAM" id="MobiDB-lite"/>
    </source>
</evidence>
<dbReference type="InterPro" id="IPR036397">
    <property type="entry name" value="RNaseH_sf"/>
</dbReference>
<reference evidence="5" key="1">
    <citation type="submission" date="2021-10" db="EMBL/GenBank/DDBJ databases">
        <title>Tropical sea cucumber genome reveals ecological adaptation and Cuvierian tubules defense mechanism.</title>
        <authorList>
            <person name="Chen T."/>
        </authorList>
    </citation>
    <scope>NUCLEOTIDE SEQUENCE</scope>
    <source>
        <strain evidence="5">Nanhai2018</strain>
        <tissue evidence="5">Muscle</tissue>
    </source>
</reference>
<dbReference type="OrthoDB" id="4327074at2759"/>
<dbReference type="PANTHER" id="PTHR19303">
    <property type="entry name" value="TRANSPOSON"/>
    <property type="match status" value="1"/>
</dbReference>
<keyword evidence="6" id="KW-1185">Reference proteome</keyword>
<dbReference type="SUPFAM" id="SSF46689">
    <property type="entry name" value="Homeodomain-like"/>
    <property type="match status" value="1"/>
</dbReference>
<accession>A0A9Q1BMW3</accession>
<feature type="domain" description="HTH psq-type" evidence="4">
    <location>
        <begin position="16"/>
        <end position="54"/>
    </location>
</feature>
<dbReference type="PANTHER" id="PTHR19303:SF71">
    <property type="entry name" value="ZINC FINGER PHD-TYPE DOMAIN-CONTAINING PROTEIN"/>
    <property type="match status" value="1"/>
</dbReference>